<feature type="region of interest" description="Disordered" evidence="1">
    <location>
        <begin position="1"/>
        <end position="30"/>
    </location>
</feature>
<feature type="transmembrane region" description="Helical" evidence="2">
    <location>
        <begin position="84"/>
        <end position="102"/>
    </location>
</feature>
<keyword evidence="2" id="KW-1133">Transmembrane helix</keyword>
<sequence>HHHHHQQQQQQQKQKHYSVPSTGLNQTTRTQPARDIGFSKAWLVSNGHTVLLRPLLHRPVPLLKTLVPGPLDLSGCSASFKPGAIVPVCPFVPLLALSLALPKLSCSLLCPVEALLSPLLCSALLACSLLHFYISSVFSFISLLARITTASILIIMPCIANTSDSTCGFAQKKKRPEANGAKGHGAAHIQELLLLTITARLLQCIKLRTTSAILLPPSQLSPDSALLQFRTGCL</sequence>
<keyword evidence="2" id="KW-0812">Transmembrane</keyword>
<dbReference type="RefSeq" id="XP_003020350.1">
    <property type="nucleotide sequence ID" value="XM_003020304.1"/>
</dbReference>
<keyword evidence="2" id="KW-0472">Membrane</keyword>
<proteinExistence type="predicted"/>
<name>D4DEI9_TRIVH</name>
<keyword evidence="4" id="KW-1185">Reference proteome</keyword>
<dbReference type="GeneID" id="9584091"/>
<protein>
    <submittedName>
        <fullName evidence="3">Uncharacterized protein</fullName>
    </submittedName>
</protein>
<evidence type="ECO:0000256" key="2">
    <source>
        <dbReference type="SAM" id="Phobius"/>
    </source>
</evidence>
<feature type="compositionally biased region" description="Polar residues" evidence="1">
    <location>
        <begin position="19"/>
        <end position="30"/>
    </location>
</feature>
<organism evidence="3 4">
    <name type="scientific">Trichophyton verrucosum (strain HKI 0517)</name>
    <dbReference type="NCBI Taxonomy" id="663202"/>
    <lineage>
        <taxon>Eukaryota</taxon>
        <taxon>Fungi</taxon>
        <taxon>Dikarya</taxon>
        <taxon>Ascomycota</taxon>
        <taxon>Pezizomycotina</taxon>
        <taxon>Eurotiomycetes</taxon>
        <taxon>Eurotiomycetidae</taxon>
        <taxon>Onygenales</taxon>
        <taxon>Arthrodermataceae</taxon>
        <taxon>Trichophyton</taxon>
    </lineage>
</organism>
<comment type="caution">
    <text evidence="3">The sequence shown here is derived from an EMBL/GenBank/DDBJ whole genome shotgun (WGS) entry which is preliminary data.</text>
</comment>
<evidence type="ECO:0000313" key="4">
    <source>
        <dbReference type="Proteomes" id="UP000008383"/>
    </source>
</evidence>
<dbReference type="EMBL" id="ACYE01000296">
    <property type="protein sequence ID" value="EFE39732.1"/>
    <property type="molecule type" value="Genomic_DNA"/>
</dbReference>
<dbReference type="AlphaFoldDB" id="D4DEI9"/>
<dbReference type="Proteomes" id="UP000008383">
    <property type="component" value="Unassembled WGS sequence"/>
</dbReference>
<dbReference type="KEGG" id="tve:TRV_05556"/>
<feature type="non-terminal residue" evidence="3">
    <location>
        <position position="1"/>
    </location>
</feature>
<accession>D4DEI9</accession>
<gene>
    <name evidence="3" type="ORF">TRV_05556</name>
</gene>
<evidence type="ECO:0000256" key="1">
    <source>
        <dbReference type="SAM" id="MobiDB-lite"/>
    </source>
</evidence>
<evidence type="ECO:0000313" key="3">
    <source>
        <dbReference type="EMBL" id="EFE39732.1"/>
    </source>
</evidence>
<dbReference type="HOGENOM" id="CLU_1187496_0_0_1"/>
<feature type="transmembrane region" description="Helical" evidence="2">
    <location>
        <begin position="114"/>
        <end position="134"/>
    </location>
</feature>
<reference evidence="4" key="1">
    <citation type="journal article" date="2011" name="Genome Biol.">
        <title>Comparative and functional genomics provide insights into the pathogenicity of dermatophytic fungi.</title>
        <authorList>
            <person name="Burmester A."/>
            <person name="Shelest E."/>
            <person name="Gloeckner G."/>
            <person name="Heddergott C."/>
            <person name="Schindler S."/>
            <person name="Staib P."/>
            <person name="Heidel A."/>
            <person name="Felder M."/>
            <person name="Petzold A."/>
            <person name="Szafranski K."/>
            <person name="Feuermann M."/>
            <person name="Pedruzzi I."/>
            <person name="Priebe S."/>
            <person name="Groth M."/>
            <person name="Winkler R."/>
            <person name="Li W."/>
            <person name="Kniemeyer O."/>
            <person name="Schroeckh V."/>
            <person name="Hertweck C."/>
            <person name="Hube B."/>
            <person name="White T.C."/>
            <person name="Platzer M."/>
            <person name="Guthke R."/>
            <person name="Heitman J."/>
            <person name="Woestemeyer J."/>
            <person name="Zipfel P.F."/>
            <person name="Monod M."/>
            <person name="Brakhage A.A."/>
        </authorList>
    </citation>
    <scope>NUCLEOTIDE SEQUENCE [LARGE SCALE GENOMIC DNA]</scope>
    <source>
        <strain evidence="4">HKI 0517</strain>
    </source>
</reference>